<accession>A0A081XZP7</accession>
<evidence type="ECO:0000313" key="1">
    <source>
        <dbReference type="EMBL" id="KES09020.1"/>
    </source>
</evidence>
<proteinExistence type="predicted"/>
<protein>
    <submittedName>
        <fullName evidence="1">Uncharacterized protein</fullName>
    </submittedName>
</protein>
<gene>
    <name evidence="1" type="ORF">BU52_02930</name>
</gene>
<reference evidence="1 2" key="1">
    <citation type="submission" date="2014-02" db="EMBL/GenBank/DDBJ databases">
        <title>The genome announcement of Streptomyces toyocaensis NRRL15009.</title>
        <authorList>
            <person name="Hong H.-J."/>
            <person name="Kwun M.J."/>
        </authorList>
    </citation>
    <scope>NUCLEOTIDE SEQUENCE [LARGE SCALE GENOMIC DNA]</scope>
    <source>
        <strain evidence="1 2">NRRL 15009</strain>
    </source>
</reference>
<dbReference type="AlphaFoldDB" id="A0A081XZP7"/>
<comment type="caution">
    <text evidence="1">The sequence shown here is derived from an EMBL/GenBank/DDBJ whole genome shotgun (WGS) entry which is preliminary data.</text>
</comment>
<sequence>MREALGTAQQYGLPREAAMFYPSTHGAPFTVVSARSGERYWRLGRHDAQLNPGYYVPDYVPDGDGHTRRCNSTPTDGCR</sequence>
<dbReference type="Proteomes" id="UP000028341">
    <property type="component" value="Unassembled WGS sequence"/>
</dbReference>
<dbReference type="EMBL" id="JFCB01000001">
    <property type="protein sequence ID" value="KES09020.1"/>
    <property type="molecule type" value="Genomic_DNA"/>
</dbReference>
<name>A0A081XZP7_STRTO</name>
<keyword evidence="2" id="KW-1185">Reference proteome</keyword>
<organism evidence="1 2">
    <name type="scientific">Streptomyces toyocaensis</name>
    <dbReference type="NCBI Taxonomy" id="55952"/>
    <lineage>
        <taxon>Bacteria</taxon>
        <taxon>Bacillati</taxon>
        <taxon>Actinomycetota</taxon>
        <taxon>Actinomycetes</taxon>
        <taxon>Kitasatosporales</taxon>
        <taxon>Streptomycetaceae</taxon>
        <taxon>Streptomyces</taxon>
    </lineage>
</organism>
<evidence type="ECO:0000313" key="2">
    <source>
        <dbReference type="Proteomes" id="UP000028341"/>
    </source>
</evidence>